<dbReference type="STRING" id="560555.BST30_19190"/>
<dbReference type="Proteomes" id="UP000465812">
    <property type="component" value="Chromosome"/>
</dbReference>
<dbReference type="Pfam" id="PF13561">
    <property type="entry name" value="adh_short_C2"/>
    <property type="match status" value="1"/>
</dbReference>
<dbReference type="PROSITE" id="PS00061">
    <property type="entry name" value="ADH_SHORT"/>
    <property type="match status" value="1"/>
</dbReference>
<evidence type="ECO:0000256" key="1">
    <source>
        <dbReference type="ARBA" id="ARBA00006484"/>
    </source>
</evidence>
<dbReference type="PANTHER" id="PTHR42760">
    <property type="entry name" value="SHORT-CHAIN DEHYDROGENASES/REDUCTASES FAMILY MEMBER"/>
    <property type="match status" value="1"/>
</dbReference>
<reference evidence="3" key="3">
    <citation type="submission" date="2020-02" db="EMBL/GenBank/DDBJ databases">
        <authorList>
            <person name="Matsumoto Y."/>
            <person name="Motooka D."/>
            <person name="Nakamura S."/>
        </authorList>
    </citation>
    <scope>NUCLEOTIDE SEQUENCE</scope>
    <source>
        <strain evidence="3">JCM 18113</strain>
    </source>
</reference>
<name>A0A1X0FMY7_MYCNT</name>
<sequence length="256" mass="26550">MSAPVRPLDGKVVWVTGAGKGLGRAIATGLVADGATVIATARTLETLESLVGQHPTGAVVPAPGSVADEADIARIIESLPESDEGQRRLDGLVNCAGISPAFVRSEHLAADTFRSILTTNTVGTFLCARAAAQVMLAQSRGGSIVNVSSVHARAGYPRIAAYAASKGAVEALTATLAVEWSQRGVRVNTLAPGYFPTELSRGLLESRWGEDVLRRIPMARVGQPAELTGAVSFLLSDASSYVTGATLTVDGGWQAW</sequence>
<dbReference type="AlphaFoldDB" id="A0A1X0FMY7"/>
<reference evidence="4 5" key="1">
    <citation type="submission" date="2017-02" db="EMBL/GenBank/DDBJ databases">
        <title>The new phylogeny of genus Mycobacterium.</title>
        <authorList>
            <person name="Tortoli E."/>
            <person name="Trovato A."/>
            <person name="Cirillo D.M."/>
        </authorList>
    </citation>
    <scope>NUCLEOTIDE SEQUENCE [LARGE SCALE GENOMIC DNA]</scope>
    <source>
        <strain evidence="4 5">DSM 45255</strain>
    </source>
</reference>
<comment type="similarity">
    <text evidence="1">Belongs to the short-chain dehydrogenases/reductases (SDR) family.</text>
</comment>
<dbReference type="GO" id="GO:0016616">
    <property type="term" value="F:oxidoreductase activity, acting on the CH-OH group of donors, NAD or NADP as acceptor"/>
    <property type="evidence" value="ECO:0007669"/>
    <property type="project" value="TreeGrafter"/>
</dbReference>
<dbReference type="InterPro" id="IPR020904">
    <property type="entry name" value="Sc_DH/Rdtase_CS"/>
</dbReference>
<evidence type="ECO:0000313" key="3">
    <source>
        <dbReference type="EMBL" id="BBY38036.1"/>
    </source>
</evidence>
<dbReference type="RefSeq" id="WP_142275651.1">
    <property type="nucleotide sequence ID" value="NZ_AP022590.1"/>
</dbReference>
<dbReference type="Gene3D" id="3.40.50.720">
    <property type="entry name" value="NAD(P)-binding Rossmann-like Domain"/>
    <property type="match status" value="1"/>
</dbReference>
<protein>
    <submittedName>
        <fullName evidence="4">Short-chain dehydrogenase</fullName>
    </submittedName>
</protein>
<gene>
    <name evidence="4" type="ORF">BST30_19190</name>
    <name evidence="3" type="ORF">MMAN_21700</name>
</gene>
<reference evidence="3 6" key="2">
    <citation type="journal article" date="2019" name="Emerg. Microbes Infect.">
        <title>Comprehensive subspecies identification of 175 nontuberculous mycobacteria species based on 7547 genomic profiles.</title>
        <authorList>
            <person name="Matsumoto Y."/>
            <person name="Kinjo T."/>
            <person name="Motooka D."/>
            <person name="Nabeya D."/>
            <person name="Jung N."/>
            <person name="Uechi K."/>
            <person name="Horii T."/>
            <person name="Iida T."/>
            <person name="Fujita J."/>
            <person name="Nakamura S."/>
        </authorList>
    </citation>
    <scope>NUCLEOTIDE SEQUENCE [LARGE SCALE GENOMIC DNA]</scope>
    <source>
        <strain evidence="3 6">JCM 18113</strain>
    </source>
</reference>
<dbReference type="PRINTS" id="PR00080">
    <property type="entry name" value="SDRFAMILY"/>
</dbReference>
<evidence type="ECO:0000313" key="5">
    <source>
        <dbReference type="Proteomes" id="UP000192760"/>
    </source>
</evidence>
<dbReference type="PRINTS" id="PR00081">
    <property type="entry name" value="GDHRDH"/>
</dbReference>
<evidence type="ECO:0000256" key="2">
    <source>
        <dbReference type="ARBA" id="ARBA00023002"/>
    </source>
</evidence>
<dbReference type="PANTHER" id="PTHR42760:SF115">
    <property type="entry name" value="3-OXOACYL-[ACYL-CARRIER-PROTEIN] REDUCTASE FABG"/>
    <property type="match status" value="1"/>
</dbReference>
<dbReference type="EMBL" id="AP022590">
    <property type="protein sequence ID" value="BBY38036.1"/>
    <property type="molecule type" value="Genomic_DNA"/>
</dbReference>
<dbReference type="InterPro" id="IPR002347">
    <property type="entry name" value="SDR_fam"/>
</dbReference>
<dbReference type="CDD" id="cd05233">
    <property type="entry name" value="SDR_c"/>
    <property type="match status" value="1"/>
</dbReference>
<dbReference type="EMBL" id="MVHW01000024">
    <property type="protein sequence ID" value="ORB02838.1"/>
    <property type="molecule type" value="Genomic_DNA"/>
</dbReference>
<dbReference type="Proteomes" id="UP000192760">
    <property type="component" value="Unassembled WGS sequence"/>
</dbReference>
<dbReference type="SUPFAM" id="SSF51735">
    <property type="entry name" value="NAD(P)-binding Rossmann-fold domains"/>
    <property type="match status" value="1"/>
</dbReference>
<keyword evidence="6" id="KW-1185">Reference proteome</keyword>
<keyword evidence="2" id="KW-0560">Oxidoreductase</keyword>
<evidence type="ECO:0000313" key="4">
    <source>
        <dbReference type="EMBL" id="ORB02838.1"/>
    </source>
</evidence>
<evidence type="ECO:0000313" key="6">
    <source>
        <dbReference type="Proteomes" id="UP000465812"/>
    </source>
</evidence>
<dbReference type="InterPro" id="IPR036291">
    <property type="entry name" value="NAD(P)-bd_dom_sf"/>
</dbReference>
<proteinExistence type="inferred from homology"/>
<dbReference type="FunFam" id="3.40.50.720:FF:000084">
    <property type="entry name" value="Short-chain dehydrogenase reductase"/>
    <property type="match status" value="1"/>
</dbReference>
<accession>A0A1X0FMY7</accession>
<organism evidence="4 5">
    <name type="scientific">Mycobacterium mantenii</name>
    <dbReference type="NCBI Taxonomy" id="560555"/>
    <lineage>
        <taxon>Bacteria</taxon>
        <taxon>Bacillati</taxon>
        <taxon>Actinomycetota</taxon>
        <taxon>Actinomycetes</taxon>
        <taxon>Mycobacteriales</taxon>
        <taxon>Mycobacteriaceae</taxon>
        <taxon>Mycobacterium</taxon>
        <taxon>Mycobacterium avium complex (MAC)</taxon>
    </lineage>
</organism>